<proteinExistence type="predicted"/>
<feature type="compositionally biased region" description="Basic and acidic residues" evidence="1">
    <location>
        <begin position="109"/>
        <end position="121"/>
    </location>
</feature>
<keyword evidence="3" id="KW-1185">Reference proteome</keyword>
<evidence type="ECO:0000313" key="3">
    <source>
        <dbReference type="Proteomes" id="UP000682308"/>
    </source>
</evidence>
<dbReference type="EMBL" id="JAGTPG010000002">
    <property type="protein sequence ID" value="MBR8643433.1"/>
    <property type="molecule type" value="Genomic_DNA"/>
</dbReference>
<feature type="region of interest" description="Disordered" evidence="1">
    <location>
        <begin position="19"/>
        <end position="121"/>
    </location>
</feature>
<accession>A0A941FET1</accession>
<reference evidence="2 3" key="1">
    <citation type="submission" date="2021-04" db="EMBL/GenBank/DDBJ databases">
        <title>Characterization of the biosynthetic gene cluster of new lipopeptides with antitumor activity in the genome of the marine Streptomyces PHM034.</title>
        <authorList>
            <person name="Ceniceros A."/>
            <person name="Canedo L."/>
            <person name="Mendez C."/>
            <person name="Olano C."/>
            <person name="Schleissner C."/>
            <person name="Cuevas C."/>
            <person name="De La Calle F."/>
            <person name="Salas J.A."/>
        </authorList>
    </citation>
    <scope>NUCLEOTIDE SEQUENCE [LARGE SCALE GENOMIC DNA]</scope>
    <source>
        <strain evidence="2 3">PHM034</strain>
    </source>
</reference>
<comment type="caution">
    <text evidence="2">The sequence shown here is derived from an EMBL/GenBank/DDBJ whole genome shotgun (WGS) entry which is preliminary data.</text>
</comment>
<feature type="region of interest" description="Disordered" evidence="1">
    <location>
        <begin position="143"/>
        <end position="221"/>
    </location>
</feature>
<feature type="compositionally biased region" description="Basic and acidic residues" evidence="1">
    <location>
        <begin position="171"/>
        <end position="189"/>
    </location>
</feature>
<dbReference type="Proteomes" id="UP000682308">
    <property type="component" value="Unassembled WGS sequence"/>
</dbReference>
<evidence type="ECO:0000256" key="1">
    <source>
        <dbReference type="SAM" id="MobiDB-lite"/>
    </source>
</evidence>
<gene>
    <name evidence="2" type="ORF">KEF29_38975</name>
</gene>
<feature type="compositionally biased region" description="Basic and acidic residues" evidence="1">
    <location>
        <begin position="89"/>
        <end position="102"/>
    </location>
</feature>
<feature type="compositionally biased region" description="Gly residues" evidence="1">
    <location>
        <begin position="68"/>
        <end position="79"/>
    </location>
</feature>
<organism evidence="2 3">
    <name type="scientific">Streptomyces tuirus</name>
    <dbReference type="NCBI Taxonomy" id="68278"/>
    <lineage>
        <taxon>Bacteria</taxon>
        <taxon>Bacillati</taxon>
        <taxon>Actinomycetota</taxon>
        <taxon>Actinomycetes</taxon>
        <taxon>Kitasatosporales</taxon>
        <taxon>Streptomycetaceae</taxon>
        <taxon>Streptomyces</taxon>
    </lineage>
</organism>
<evidence type="ECO:0000313" key="2">
    <source>
        <dbReference type="EMBL" id="MBR8643433.1"/>
    </source>
</evidence>
<dbReference type="AlphaFoldDB" id="A0A941FET1"/>
<sequence length="221" mass="22848">MLAVGMAGGVTVAAGTGVLKAPFGSDEPNPGASVSAAVTPPDRPLMSPSPSDAVQGGSTPDGAPSGTSTGGAGDSGRTGAGDDTAPKPGPRDKGDGSGDSRKKIASACRDLREGKRLDADRRRALRDAAGGSQVWTYCKDVLTGVAGRSTERNDEDADQGEREGRARKHDSKQERAERKAEKRAERRGDDDDDADRSRSTRSLKPLRPAVSQAVEISGPRV</sequence>
<protein>
    <submittedName>
        <fullName evidence="2">Uncharacterized protein</fullName>
    </submittedName>
</protein>
<feature type="compositionally biased region" description="Low complexity" evidence="1">
    <location>
        <begin position="56"/>
        <end position="67"/>
    </location>
</feature>
<name>A0A941FET1_9ACTN</name>